<dbReference type="Proteomes" id="UP000012249">
    <property type="component" value="Unassembled WGS sequence"/>
</dbReference>
<gene>
    <name evidence="1" type="ORF">LEP1GSC043_2571</name>
</gene>
<reference evidence="1 2" key="1">
    <citation type="submission" date="2013-02" db="EMBL/GenBank/DDBJ databases">
        <authorList>
            <person name="Harkins D.M."/>
            <person name="Durkin A.S."/>
            <person name="Brinkac L.M."/>
            <person name="Haft D.H."/>
            <person name="Selengut J.D."/>
            <person name="Sanka R."/>
            <person name="DePew J."/>
            <person name="Purushe J."/>
            <person name="Haake D.A."/>
            <person name="Matsunaga J."/>
            <person name="Vinetz J.M."/>
            <person name="Sutton G.G."/>
            <person name="Nierman W.C."/>
            <person name="Fouts D.E."/>
        </authorList>
    </citation>
    <scope>NUCLEOTIDE SEQUENCE [LARGE SCALE GENOMIC DNA]</scope>
    <source>
        <strain evidence="1 2">Ecochallenge</strain>
    </source>
</reference>
<evidence type="ECO:0000313" key="1">
    <source>
        <dbReference type="EMBL" id="EMY13373.1"/>
    </source>
</evidence>
<organism evidence="1 2">
    <name type="scientific">Leptospira weilii str. Ecochallenge</name>
    <dbReference type="NCBI Taxonomy" id="1049986"/>
    <lineage>
        <taxon>Bacteria</taxon>
        <taxon>Pseudomonadati</taxon>
        <taxon>Spirochaetota</taxon>
        <taxon>Spirochaetia</taxon>
        <taxon>Leptospirales</taxon>
        <taxon>Leptospiraceae</taxon>
        <taxon>Leptospira</taxon>
    </lineage>
</organism>
<dbReference type="EMBL" id="AHMI02000239">
    <property type="protein sequence ID" value="EMY13373.1"/>
    <property type="molecule type" value="Genomic_DNA"/>
</dbReference>
<sequence>MFFQMSFFYGSDCGALALIGTKTKFLRERSRPSLFREKCLRTNFYYEKSCMAIAFGCL</sequence>
<accession>N1TYL5</accession>
<name>N1TYL5_9LEPT</name>
<dbReference type="AlphaFoldDB" id="N1TYL5"/>
<proteinExistence type="predicted"/>
<protein>
    <submittedName>
        <fullName evidence="1">Uncharacterized protein</fullName>
    </submittedName>
</protein>
<comment type="caution">
    <text evidence="1">The sequence shown here is derived from an EMBL/GenBank/DDBJ whole genome shotgun (WGS) entry which is preliminary data.</text>
</comment>
<evidence type="ECO:0000313" key="2">
    <source>
        <dbReference type="Proteomes" id="UP000012249"/>
    </source>
</evidence>